<proteinExistence type="predicted"/>
<reference evidence="1" key="1">
    <citation type="journal article" date="2023" name="Insect Mol. Biol.">
        <title>Genome sequencing provides insights into the evolution of gene families encoding plant cell wall-degrading enzymes in longhorned beetles.</title>
        <authorList>
            <person name="Shin N.R."/>
            <person name="Okamura Y."/>
            <person name="Kirsch R."/>
            <person name="Pauchet Y."/>
        </authorList>
    </citation>
    <scope>NUCLEOTIDE SEQUENCE</scope>
    <source>
        <strain evidence="1">RBIC_L_NR</strain>
    </source>
</reference>
<gene>
    <name evidence="1" type="ORF">NQ314_008251</name>
</gene>
<evidence type="ECO:0000313" key="2">
    <source>
        <dbReference type="Proteomes" id="UP001162156"/>
    </source>
</evidence>
<name>A0AAV8YEN4_9CUCU</name>
<keyword evidence="2" id="KW-1185">Reference proteome</keyword>
<comment type="caution">
    <text evidence="1">The sequence shown here is derived from an EMBL/GenBank/DDBJ whole genome shotgun (WGS) entry which is preliminary data.</text>
</comment>
<dbReference type="AlphaFoldDB" id="A0AAV8YEN4"/>
<sequence>MKAAENVYEHRVAKATADDKSLLDKNRIYESWEKVPLKHKIKTKHGFDRLVLIENGFTPEWITLQKEIREDANRLRCDLLTERKYFGPYPLSIEDNIEWSDKVYQHQNTVDQINKKITKFNLVVPVLNKQMLHVSLEKEAQKVMVNGKSCQDVRFDEPRRKDSEKYIESSSSESAINLFSFIGYFF</sequence>
<dbReference type="PANTHER" id="PTHR39158">
    <property type="entry name" value="OS08G0560600 PROTEIN"/>
    <property type="match status" value="1"/>
</dbReference>
<accession>A0AAV8YEN4</accession>
<dbReference type="InterPro" id="IPR052573">
    <property type="entry name" value="DnaJ_C_subfamily_28"/>
</dbReference>
<dbReference type="PANTHER" id="PTHR39158:SF1">
    <property type="entry name" value="DNAJ HOMOLOG SUBFAMILY C MEMBER 28"/>
    <property type="match status" value="1"/>
</dbReference>
<dbReference type="Proteomes" id="UP001162156">
    <property type="component" value="Unassembled WGS sequence"/>
</dbReference>
<evidence type="ECO:0000313" key="1">
    <source>
        <dbReference type="EMBL" id="KAJ8949331.1"/>
    </source>
</evidence>
<protein>
    <recommendedName>
        <fullName evidence="3">DnaJ homologue subfamily C member 28 conserved domain-containing protein</fullName>
    </recommendedName>
</protein>
<organism evidence="1 2">
    <name type="scientific">Rhamnusium bicolor</name>
    <dbReference type="NCBI Taxonomy" id="1586634"/>
    <lineage>
        <taxon>Eukaryota</taxon>
        <taxon>Metazoa</taxon>
        <taxon>Ecdysozoa</taxon>
        <taxon>Arthropoda</taxon>
        <taxon>Hexapoda</taxon>
        <taxon>Insecta</taxon>
        <taxon>Pterygota</taxon>
        <taxon>Neoptera</taxon>
        <taxon>Endopterygota</taxon>
        <taxon>Coleoptera</taxon>
        <taxon>Polyphaga</taxon>
        <taxon>Cucujiformia</taxon>
        <taxon>Chrysomeloidea</taxon>
        <taxon>Cerambycidae</taxon>
        <taxon>Lepturinae</taxon>
        <taxon>Rhagiini</taxon>
        <taxon>Rhamnusium</taxon>
    </lineage>
</organism>
<evidence type="ECO:0008006" key="3">
    <source>
        <dbReference type="Google" id="ProtNLM"/>
    </source>
</evidence>
<dbReference type="EMBL" id="JANEYF010002236">
    <property type="protein sequence ID" value="KAJ8949331.1"/>
    <property type="molecule type" value="Genomic_DNA"/>
</dbReference>